<proteinExistence type="predicted"/>
<gene>
    <name evidence="2" type="ORF">ADL15_09505</name>
</gene>
<keyword evidence="3" id="KW-1185">Reference proteome</keyword>
<dbReference type="AlphaFoldDB" id="A0A0X3V485"/>
<feature type="signal peptide" evidence="1">
    <location>
        <begin position="1"/>
        <end position="25"/>
    </location>
</feature>
<dbReference type="EMBL" id="LLZH01000048">
    <property type="protein sequence ID" value="KUL39488.1"/>
    <property type="molecule type" value="Genomic_DNA"/>
</dbReference>
<feature type="chain" id="PRO_5039229568" description="Lipoprotein" evidence="1">
    <location>
        <begin position="26"/>
        <end position="202"/>
    </location>
</feature>
<sequence>MFSGINRSGRLAGAAAMVVLVSATAACGSASEAADGGSGDVGDTGMSVGSVHTEVTVEVTGAVTLKGTSKAPMPTNNGVDYTSCDQYGAGEKDDEGRAYFVLPQMLTDTIDGKTVFVGAMIKDYRGAGTYERGTLTDTGSPPGVSFGGELYFTQSNTTSTVTTDGKGGGSWVFTDLSTQNADGTKGGGGPAVSGTVSWTCAS</sequence>
<dbReference type="Proteomes" id="UP000053244">
    <property type="component" value="Unassembled WGS sequence"/>
</dbReference>
<keyword evidence="1" id="KW-0732">Signal</keyword>
<accession>A0A0X3V485</accession>
<name>A0A0X3V485_9ACTN</name>
<comment type="caution">
    <text evidence="2">The sequence shown here is derived from an EMBL/GenBank/DDBJ whole genome shotgun (WGS) entry which is preliminary data.</text>
</comment>
<organism evidence="2 3">
    <name type="scientific">Actinoplanes awajinensis subsp. mycoplanecinus</name>
    <dbReference type="NCBI Taxonomy" id="135947"/>
    <lineage>
        <taxon>Bacteria</taxon>
        <taxon>Bacillati</taxon>
        <taxon>Actinomycetota</taxon>
        <taxon>Actinomycetes</taxon>
        <taxon>Micromonosporales</taxon>
        <taxon>Micromonosporaceae</taxon>
        <taxon>Actinoplanes</taxon>
    </lineage>
</organism>
<evidence type="ECO:0000313" key="2">
    <source>
        <dbReference type="EMBL" id="KUL39488.1"/>
    </source>
</evidence>
<evidence type="ECO:0008006" key="4">
    <source>
        <dbReference type="Google" id="ProtNLM"/>
    </source>
</evidence>
<dbReference type="PROSITE" id="PS51257">
    <property type="entry name" value="PROKAR_LIPOPROTEIN"/>
    <property type="match status" value="1"/>
</dbReference>
<evidence type="ECO:0000256" key="1">
    <source>
        <dbReference type="SAM" id="SignalP"/>
    </source>
</evidence>
<evidence type="ECO:0000313" key="3">
    <source>
        <dbReference type="Proteomes" id="UP000053244"/>
    </source>
</evidence>
<reference evidence="2 3" key="1">
    <citation type="submission" date="2015-10" db="EMBL/GenBank/DDBJ databases">
        <authorList>
            <person name="Gilbert D.G."/>
        </authorList>
    </citation>
    <scope>NUCLEOTIDE SEQUENCE [LARGE SCALE GENOMIC DNA]</scope>
    <source>
        <strain evidence="2 3">NRRL B-16712</strain>
    </source>
</reference>
<dbReference type="RefSeq" id="WP_067687305.1">
    <property type="nucleotide sequence ID" value="NZ_LLZH01000048.1"/>
</dbReference>
<protein>
    <recommendedName>
        <fullName evidence="4">Lipoprotein</fullName>
    </recommendedName>
</protein>